<dbReference type="PANTHER" id="PTHR33427">
    <property type="entry name" value="HNH ENDONUCLEASE"/>
    <property type="match status" value="1"/>
</dbReference>
<feature type="compositionally biased region" description="Basic and acidic residues" evidence="1">
    <location>
        <begin position="1"/>
        <end position="10"/>
    </location>
</feature>
<gene>
    <name evidence="2" type="ORF">KC19_12G190600</name>
    <name evidence="3" type="ORF">KC19_VG001800</name>
</gene>
<evidence type="ECO:0000313" key="3">
    <source>
        <dbReference type="EMBL" id="KAG0571318.1"/>
    </source>
</evidence>
<feature type="region of interest" description="Disordered" evidence="1">
    <location>
        <begin position="1"/>
        <end position="56"/>
    </location>
</feature>
<sequence>MYRVMREFGKENNANASVAAGRSDYDRHSVVSNTMQKELRLKKMREDGKREKEQEVAQLEETVRTLKSQNEKERKAILELEGDLSKHKQKVEKQRRWAETQSSYRLCLERMIRDTMHQCGSETRSSIPKSGNG</sequence>
<evidence type="ECO:0000256" key="1">
    <source>
        <dbReference type="SAM" id="MobiDB-lite"/>
    </source>
</evidence>
<keyword evidence="4" id="KW-1185">Reference proteome</keyword>
<dbReference type="EMBL" id="CM026426">
    <property type="protein sequence ID" value="KAG0571318.1"/>
    <property type="molecule type" value="Genomic_DNA"/>
</dbReference>
<evidence type="ECO:0000313" key="2">
    <source>
        <dbReference type="EMBL" id="KAG0555729.1"/>
    </source>
</evidence>
<dbReference type="EMBL" id="CM026433">
    <property type="protein sequence ID" value="KAG0555729.1"/>
    <property type="molecule type" value="Genomic_DNA"/>
</dbReference>
<proteinExistence type="predicted"/>
<dbReference type="Proteomes" id="UP000822688">
    <property type="component" value="Chromosome 12"/>
</dbReference>
<organism evidence="2 4">
    <name type="scientific">Ceratodon purpureus</name>
    <name type="common">Fire moss</name>
    <name type="synonym">Dicranum purpureum</name>
    <dbReference type="NCBI Taxonomy" id="3225"/>
    <lineage>
        <taxon>Eukaryota</taxon>
        <taxon>Viridiplantae</taxon>
        <taxon>Streptophyta</taxon>
        <taxon>Embryophyta</taxon>
        <taxon>Bryophyta</taxon>
        <taxon>Bryophytina</taxon>
        <taxon>Bryopsida</taxon>
        <taxon>Dicranidae</taxon>
        <taxon>Pseudoditrichales</taxon>
        <taxon>Ditrichaceae</taxon>
        <taxon>Ceratodon</taxon>
    </lineage>
</organism>
<reference evidence="2" key="1">
    <citation type="submission" date="2020-06" db="EMBL/GenBank/DDBJ databases">
        <title>WGS assembly of Ceratodon purpureus strain R40.</title>
        <authorList>
            <person name="Carey S.B."/>
            <person name="Jenkins J."/>
            <person name="Shu S."/>
            <person name="Lovell J.T."/>
            <person name="Sreedasyam A."/>
            <person name="Maumus F."/>
            <person name="Tiley G.P."/>
            <person name="Fernandez-Pozo N."/>
            <person name="Barry K."/>
            <person name="Chen C."/>
            <person name="Wang M."/>
            <person name="Lipzen A."/>
            <person name="Daum C."/>
            <person name="Saski C.A."/>
            <person name="Payton A.C."/>
            <person name="Mcbreen J.C."/>
            <person name="Conrad R.E."/>
            <person name="Kollar L.M."/>
            <person name="Olsson S."/>
            <person name="Huttunen S."/>
            <person name="Landis J.B."/>
            <person name="Wickett N.J."/>
            <person name="Johnson M.G."/>
            <person name="Rensing S.A."/>
            <person name="Grimwood J."/>
            <person name="Schmutz J."/>
            <person name="Mcdaniel S.F."/>
        </authorList>
    </citation>
    <scope>NUCLEOTIDE SEQUENCE</scope>
    <source>
        <strain evidence="2">R40</strain>
    </source>
</reference>
<comment type="caution">
    <text evidence="2">The sequence shown here is derived from an EMBL/GenBank/DDBJ whole genome shotgun (WGS) entry which is preliminary data.</text>
</comment>
<protein>
    <submittedName>
        <fullName evidence="2">Uncharacterized protein</fullName>
    </submittedName>
</protein>
<evidence type="ECO:0000313" key="4">
    <source>
        <dbReference type="Proteomes" id="UP000822688"/>
    </source>
</evidence>
<dbReference type="PANTHER" id="PTHR33427:SF2">
    <property type="entry name" value="TRICHOHYALIN"/>
    <property type="match status" value="1"/>
</dbReference>
<dbReference type="Proteomes" id="UP000822688">
    <property type="component" value="Chromosome V"/>
</dbReference>
<name>A0A8T0GCH2_CERPU</name>
<accession>A0A8T0GCH2</accession>
<dbReference type="AlphaFoldDB" id="A0A8T0GCH2"/>
<feature type="compositionally biased region" description="Basic and acidic residues" evidence="1">
    <location>
        <begin position="37"/>
        <end position="56"/>
    </location>
</feature>